<dbReference type="PANTHER" id="PTHR30537:SF5">
    <property type="entry name" value="HTH-TYPE TRANSCRIPTIONAL ACTIVATOR TTDR-RELATED"/>
    <property type="match status" value="1"/>
</dbReference>
<protein>
    <submittedName>
        <fullName evidence="6">LysR family transcriptional regulator</fullName>
    </submittedName>
</protein>
<dbReference type="CDD" id="cd08422">
    <property type="entry name" value="PBP2_CrgA_like"/>
    <property type="match status" value="1"/>
</dbReference>
<keyword evidence="4" id="KW-0804">Transcription</keyword>
<evidence type="ECO:0000313" key="6">
    <source>
        <dbReference type="EMBL" id="TDR80211.1"/>
    </source>
</evidence>
<reference evidence="6 7" key="1">
    <citation type="submission" date="2019-03" db="EMBL/GenBank/DDBJ databases">
        <title>Genomic Encyclopedia of Type Strains, Phase III (KMG-III): the genomes of soil and plant-associated and newly described type strains.</title>
        <authorList>
            <person name="Whitman W."/>
        </authorList>
    </citation>
    <scope>NUCLEOTIDE SEQUENCE [LARGE SCALE GENOMIC DNA]</scope>
    <source>
        <strain evidence="6 7">CECT 8976</strain>
    </source>
</reference>
<dbReference type="InterPro" id="IPR058163">
    <property type="entry name" value="LysR-type_TF_proteobact-type"/>
</dbReference>
<feature type="domain" description="HTH lysR-type" evidence="5">
    <location>
        <begin position="1"/>
        <end position="57"/>
    </location>
</feature>
<name>A0A4R7B6D0_9NEIS</name>
<gene>
    <name evidence="6" type="ORF">DFP86_10566</name>
</gene>
<dbReference type="InterPro" id="IPR000847">
    <property type="entry name" value="LysR_HTH_N"/>
</dbReference>
<dbReference type="Proteomes" id="UP000295611">
    <property type="component" value="Unassembled WGS sequence"/>
</dbReference>
<proteinExistence type="inferred from homology"/>
<dbReference type="InterPro" id="IPR036390">
    <property type="entry name" value="WH_DNA-bd_sf"/>
</dbReference>
<keyword evidence="2" id="KW-0805">Transcription regulation</keyword>
<evidence type="ECO:0000313" key="7">
    <source>
        <dbReference type="Proteomes" id="UP000295611"/>
    </source>
</evidence>
<evidence type="ECO:0000256" key="3">
    <source>
        <dbReference type="ARBA" id="ARBA00023125"/>
    </source>
</evidence>
<dbReference type="SUPFAM" id="SSF46785">
    <property type="entry name" value="Winged helix' DNA-binding domain"/>
    <property type="match status" value="1"/>
</dbReference>
<dbReference type="FunFam" id="1.10.10.10:FF:000001">
    <property type="entry name" value="LysR family transcriptional regulator"/>
    <property type="match status" value="1"/>
</dbReference>
<dbReference type="InterPro" id="IPR005119">
    <property type="entry name" value="LysR_subst-bd"/>
</dbReference>
<comment type="caution">
    <text evidence="6">The sequence shown here is derived from an EMBL/GenBank/DDBJ whole genome shotgun (WGS) entry which is preliminary data.</text>
</comment>
<dbReference type="EMBL" id="SNZP01000005">
    <property type="protein sequence ID" value="TDR80211.1"/>
    <property type="molecule type" value="Genomic_DNA"/>
</dbReference>
<keyword evidence="3" id="KW-0238">DNA-binding</keyword>
<dbReference type="GO" id="GO:0006351">
    <property type="term" value="P:DNA-templated transcription"/>
    <property type="evidence" value="ECO:0007669"/>
    <property type="project" value="TreeGrafter"/>
</dbReference>
<evidence type="ECO:0000256" key="4">
    <source>
        <dbReference type="ARBA" id="ARBA00023163"/>
    </source>
</evidence>
<dbReference type="Pfam" id="PF03466">
    <property type="entry name" value="LysR_substrate"/>
    <property type="match status" value="1"/>
</dbReference>
<sequence length="298" mass="33038">MLDDLALFVCIVENGSLNAAAAKLDMPAATLTRRLQKLEQALGCRLLHRSARRLIPTGEGWQYFERCRPLLASLQQATASLDAELNRPAGTVRVLAPITLAGIMYRDAWASFLARYPEIQLELRLANEREDLLTQGADLALRVGELDDPLFGQRLLGWGHTTLVASPDYLARHPVLRAPNDLSGHTLLMAEPLTSWRLQHESSGERMTIQPDGPVRLRVNDMQLAIEMAVAGQGILYCPLRAAEAALADDRLRNPLPGWRGISLPVYALWPPQRTLPARVRVLLDHLLAYSAGSERLI</sequence>
<evidence type="ECO:0000256" key="2">
    <source>
        <dbReference type="ARBA" id="ARBA00023015"/>
    </source>
</evidence>
<dbReference type="RefSeq" id="WP_133679616.1">
    <property type="nucleotide sequence ID" value="NZ_SNZP01000005.1"/>
</dbReference>
<dbReference type="Gene3D" id="1.10.10.10">
    <property type="entry name" value="Winged helix-like DNA-binding domain superfamily/Winged helix DNA-binding domain"/>
    <property type="match status" value="1"/>
</dbReference>
<organism evidence="6 7">
    <name type="scientific">Paludibacterium purpuratum</name>
    <dbReference type="NCBI Taxonomy" id="1144873"/>
    <lineage>
        <taxon>Bacteria</taxon>
        <taxon>Pseudomonadati</taxon>
        <taxon>Pseudomonadota</taxon>
        <taxon>Betaproteobacteria</taxon>
        <taxon>Neisseriales</taxon>
        <taxon>Chromobacteriaceae</taxon>
        <taxon>Paludibacterium</taxon>
    </lineage>
</organism>
<dbReference type="SUPFAM" id="SSF53850">
    <property type="entry name" value="Periplasmic binding protein-like II"/>
    <property type="match status" value="1"/>
</dbReference>
<dbReference type="AlphaFoldDB" id="A0A4R7B6D0"/>
<evidence type="ECO:0000256" key="1">
    <source>
        <dbReference type="ARBA" id="ARBA00009437"/>
    </source>
</evidence>
<keyword evidence="7" id="KW-1185">Reference proteome</keyword>
<dbReference type="OrthoDB" id="8928056at2"/>
<dbReference type="GO" id="GO:0003700">
    <property type="term" value="F:DNA-binding transcription factor activity"/>
    <property type="evidence" value="ECO:0007669"/>
    <property type="project" value="InterPro"/>
</dbReference>
<dbReference type="PROSITE" id="PS50931">
    <property type="entry name" value="HTH_LYSR"/>
    <property type="match status" value="1"/>
</dbReference>
<evidence type="ECO:0000259" key="5">
    <source>
        <dbReference type="PROSITE" id="PS50931"/>
    </source>
</evidence>
<dbReference type="GO" id="GO:0043565">
    <property type="term" value="F:sequence-specific DNA binding"/>
    <property type="evidence" value="ECO:0007669"/>
    <property type="project" value="TreeGrafter"/>
</dbReference>
<comment type="similarity">
    <text evidence="1">Belongs to the LysR transcriptional regulatory family.</text>
</comment>
<dbReference type="Gene3D" id="3.40.190.290">
    <property type="match status" value="1"/>
</dbReference>
<dbReference type="InterPro" id="IPR036388">
    <property type="entry name" value="WH-like_DNA-bd_sf"/>
</dbReference>
<dbReference type="Pfam" id="PF00126">
    <property type="entry name" value="HTH_1"/>
    <property type="match status" value="1"/>
</dbReference>
<dbReference type="PANTHER" id="PTHR30537">
    <property type="entry name" value="HTH-TYPE TRANSCRIPTIONAL REGULATOR"/>
    <property type="match status" value="1"/>
</dbReference>
<accession>A0A4R7B6D0</accession>